<feature type="domain" description="MacB-like periplasmic core" evidence="9">
    <location>
        <begin position="27"/>
        <end position="248"/>
    </location>
</feature>
<evidence type="ECO:0008006" key="12">
    <source>
        <dbReference type="Google" id="ProtNLM"/>
    </source>
</evidence>
<dbReference type="EMBL" id="LYVF01000066">
    <property type="protein sequence ID" value="OAT85312.1"/>
    <property type="molecule type" value="Genomic_DNA"/>
</dbReference>
<evidence type="ECO:0000256" key="7">
    <source>
        <dbReference type="SAM" id="Phobius"/>
    </source>
</evidence>
<comment type="subcellular location">
    <subcellularLocation>
        <location evidence="1">Cell membrane</location>
        <topology evidence="1">Multi-pass membrane protein</topology>
    </subcellularLocation>
</comment>
<dbReference type="PANTHER" id="PTHR30572">
    <property type="entry name" value="MEMBRANE COMPONENT OF TRANSPORTER-RELATED"/>
    <property type="match status" value="1"/>
</dbReference>
<dbReference type="InterPro" id="IPR050250">
    <property type="entry name" value="Macrolide_Exporter_MacB"/>
</dbReference>
<evidence type="ECO:0000256" key="6">
    <source>
        <dbReference type="ARBA" id="ARBA00038076"/>
    </source>
</evidence>
<evidence type="ECO:0000313" key="10">
    <source>
        <dbReference type="EMBL" id="OAT85312.1"/>
    </source>
</evidence>
<comment type="caution">
    <text evidence="10">The sequence shown here is derived from an EMBL/GenBank/DDBJ whole genome shotgun (WGS) entry which is preliminary data.</text>
</comment>
<evidence type="ECO:0000256" key="4">
    <source>
        <dbReference type="ARBA" id="ARBA00022989"/>
    </source>
</evidence>
<evidence type="ECO:0000256" key="2">
    <source>
        <dbReference type="ARBA" id="ARBA00022475"/>
    </source>
</evidence>
<keyword evidence="4 7" id="KW-1133">Transmembrane helix</keyword>
<protein>
    <recommendedName>
        <fullName evidence="12">ABC transporter permease</fullName>
    </recommendedName>
</protein>
<feature type="transmembrane region" description="Helical" evidence="7">
    <location>
        <begin position="28"/>
        <end position="51"/>
    </location>
</feature>
<dbReference type="STRING" id="1838280.A6M21_17350"/>
<keyword evidence="3 7" id="KW-0812">Transmembrane</keyword>
<keyword evidence="11" id="KW-1185">Reference proteome</keyword>
<dbReference type="Proteomes" id="UP000078532">
    <property type="component" value="Unassembled WGS sequence"/>
</dbReference>
<evidence type="ECO:0000256" key="1">
    <source>
        <dbReference type="ARBA" id="ARBA00004651"/>
    </source>
</evidence>
<evidence type="ECO:0000313" key="11">
    <source>
        <dbReference type="Proteomes" id="UP000078532"/>
    </source>
</evidence>
<dbReference type="Pfam" id="PF12704">
    <property type="entry name" value="MacB_PCD"/>
    <property type="match status" value="1"/>
</dbReference>
<evidence type="ECO:0000256" key="3">
    <source>
        <dbReference type="ARBA" id="ARBA00022692"/>
    </source>
</evidence>
<feature type="transmembrane region" description="Helical" evidence="7">
    <location>
        <begin position="368"/>
        <end position="389"/>
    </location>
</feature>
<organism evidence="10 11">
    <name type="scientific">Desulfotomaculum copahuensis</name>
    <dbReference type="NCBI Taxonomy" id="1838280"/>
    <lineage>
        <taxon>Bacteria</taxon>
        <taxon>Bacillati</taxon>
        <taxon>Bacillota</taxon>
        <taxon>Clostridia</taxon>
        <taxon>Eubacteriales</taxon>
        <taxon>Desulfotomaculaceae</taxon>
        <taxon>Desulfotomaculum</taxon>
    </lineage>
</organism>
<dbReference type="GO" id="GO:0005886">
    <property type="term" value="C:plasma membrane"/>
    <property type="evidence" value="ECO:0007669"/>
    <property type="project" value="UniProtKB-SubCell"/>
</dbReference>
<evidence type="ECO:0000259" key="8">
    <source>
        <dbReference type="Pfam" id="PF02687"/>
    </source>
</evidence>
<evidence type="ECO:0000259" key="9">
    <source>
        <dbReference type="Pfam" id="PF12704"/>
    </source>
</evidence>
<keyword evidence="2" id="KW-1003">Cell membrane</keyword>
<keyword evidence="5 7" id="KW-0472">Membrane</keyword>
<reference evidence="10 11" key="1">
    <citation type="submission" date="2016-04" db="EMBL/GenBank/DDBJ databases">
        <authorList>
            <person name="Evans L.H."/>
            <person name="Alamgir A."/>
            <person name="Owens N."/>
            <person name="Weber N.D."/>
            <person name="Virtaneva K."/>
            <person name="Barbian K."/>
            <person name="Babar A."/>
            <person name="Rosenke K."/>
        </authorList>
    </citation>
    <scope>NUCLEOTIDE SEQUENCE [LARGE SCALE GENOMIC DNA]</scope>
    <source>
        <strain evidence="10 11">LMa1</strain>
    </source>
</reference>
<comment type="similarity">
    <text evidence="6">Belongs to the ABC-4 integral membrane protein family.</text>
</comment>
<feature type="transmembrane region" description="Helical" evidence="7">
    <location>
        <begin position="279"/>
        <end position="304"/>
    </location>
</feature>
<dbReference type="PANTHER" id="PTHR30572:SF4">
    <property type="entry name" value="ABC TRANSPORTER PERMEASE YTRF"/>
    <property type="match status" value="1"/>
</dbReference>
<dbReference type="InterPro" id="IPR025857">
    <property type="entry name" value="MacB_PCD"/>
</dbReference>
<dbReference type="InterPro" id="IPR003838">
    <property type="entry name" value="ABC3_permease_C"/>
</dbReference>
<sequence length="403" mass="43198">MSPLGIKRRVDMLFFALRNVWRKKGISLLAILGVGLGCALMTFLFAISAGLNARLEKTFSGLAGRVVVSPRDAIFGGMFFSSGTPLPAGYLDAIRQMPGVLHAYGRVAASLRPADDPNLILPFNGYTGEETARPGSPFKKIIAGRAPVKNNEIIIGKRLQDSLGFINGKMTAGHSYRFIVPDGPRLEQLTLTVTGVFETGNEISDTSFCGPADLARKIARFPPDKYSSIDVQVDSPERIPAVEKEITAHFRQGNPPVQVVIPRDLLNPLRETLDTVNKFLTAVSLVAALAGGLSIAIIMSASVLERMREFAVLKAVGWRGRHIVMLVLMESLILSLCGAALGLGLGGAGAVLVRRYVFPDMIVLNRSLMAAVAAAGIITGTFGGLYPAWRAKQAAPADIFRQG</sequence>
<feature type="domain" description="ABC3 transporter permease C-terminal" evidence="8">
    <location>
        <begin position="282"/>
        <end position="393"/>
    </location>
</feature>
<dbReference type="Pfam" id="PF02687">
    <property type="entry name" value="FtsX"/>
    <property type="match status" value="1"/>
</dbReference>
<proteinExistence type="inferred from homology"/>
<dbReference type="AlphaFoldDB" id="A0A1B7LGS7"/>
<name>A0A1B7LGS7_9FIRM</name>
<dbReference type="GO" id="GO:0022857">
    <property type="term" value="F:transmembrane transporter activity"/>
    <property type="evidence" value="ECO:0007669"/>
    <property type="project" value="TreeGrafter"/>
</dbReference>
<evidence type="ECO:0000256" key="5">
    <source>
        <dbReference type="ARBA" id="ARBA00023136"/>
    </source>
</evidence>
<feature type="transmembrane region" description="Helical" evidence="7">
    <location>
        <begin position="324"/>
        <end position="348"/>
    </location>
</feature>
<gene>
    <name evidence="10" type="ORF">A6M21_17350</name>
</gene>
<accession>A0A1B7LGS7</accession>